<dbReference type="OrthoDB" id="2661861at2"/>
<keyword evidence="2" id="KW-1185">Reference proteome</keyword>
<dbReference type="AlphaFoldDB" id="A0A1V4HPR9"/>
<evidence type="ECO:0000313" key="1">
    <source>
        <dbReference type="EMBL" id="OPH60242.1"/>
    </source>
</evidence>
<name>A0A1V4HPR9_9BACL</name>
<sequence>MNESLMDTFKRYYEDYRSASNVDQSFTDAYQAISYHVIDVTEQLAQEGNLTDIQQLIREFREIGLATGPSNDAMKDRFEQELVEKVLDR</sequence>
<dbReference type="RefSeq" id="WP_079409704.1">
    <property type="nucleotide sequence ID" value="NZ_MBTG01000004.1"/>
</dbReference>
<protein>
    <submittedName>
        <fullName evidence="1">Uncharacterized protein</fullName>
    </submittedName>
</protein>
<proteinExistence type="predicted"/>
<dbReference type="EMBL" id="MBTG01000004">
    <property type="protein sequence ID" value="OPH60242.1"/>
    <property type="molecule type" value="Genomic_DNA"/>
</dbReference>
<dbReference type="Proteomes" id="UP000190626">
    <property type="component" value="Unassembled WGS sequence"/>
</dbReference>
<organism evidence="1 2">
    <name type="scientific">Paenibacillus ferrarius</name>
    <dbReference type="NCBI Taxonomy" id="1469647"/>
    <lineage>
        <taxon>Bacteria</taxon>
        <taxon>Bacillati</taxon>
        <taxon>Bacillota</taxon>
        <taxon>Bacilli</taxon>
        <taxon>Bacillales</taxon>
        <taxon>Paenibacillaceae</taxon>
        <taxon>Paenibacillus</taxon>
    </lineage>
</organism>
<accession>A0A1V4HPR9</accession>
<evidence type="ECO:0000313" key="2">
    <source>
        <dbReference type="Proteomes" id="UP000190626"/>
    </source>
</evidence>
<gene>
    <name evidence="1" type="ORF">BC351_17240</name>
</gene>
<comment type="caution">
    <text evidence="1">The sequence shown here is derived from an EMBL/GenBank/DDBJ whole genome shotgun (WGS) entry which is preliminary data.</text>
</comment>
<reference evidence="2" key="1">
    <citation type="submission" date="2016-07" db="EMBL/GenBank/DDBJ databases">
        <authorList>
            <person name="Florea S."/>
            <person name="Webb J.S."/>
            <person name="Jaromczyk J."/>
            <person name="Schardl C.L."/>
        </authorList>
    </citation>
    <scope>NUCLEOTIDE SEQUENCE [LARGE SCALE GENOMIC DNA]</scope>
    <source>
        <strain evidence="2">CY1</strain>
    </source>
</reference>